<evidence type="ECO:0000313" key="1">
    <source>
        <dbReference type="EMBL" id="VVC96317.1"/>
    </source>
</evidence>
<dbReference type="Proteomes" id="UP000324832">
    <property type="component" value="Unassembled WGS sequence"/>
</dbReference>
<dbReference type="EMBL" id="FZQP02002669">
    <property type="protein sequence ID" value="VVC96317.1"/>
    <property type="molecule type" value="Genomic_DNA"/>
</dbReference>
<accession>A0A5E4QFQ3</accession>
<keyword evidence="2" id="KW-1185">Reference proteome</keyword>
<organism evidence="1 2">
    <name type="scientific">Leptidea sinapis</name>
    <dbReference type="NCBI Taxonomy" id="189913"/>
    <lineage>
        <taxon>Eukaryota</taxon>
        <taxon>Metazoa</taxon>
        <taxon>Ecdysozoa</taxon>
        <taxon>Arthropoda</taxon>
        <taxon>Hexapoda</taxon>
        <taxon>Insecta</taxon>
        <taxon>Pterygota</taxon>
        <taxon>Neoptera</taxon>
        <taxon>Endopterygota</taxon>
        <taxon>Lepidoptera</taxon>
        <taxon>Glossata</taxon>
        <taxon>Ditrysia</taxon>
        <taxon>Papilionoidea</taxon>
        <taxon>Pieridae</taxon>
        <taxon>Dismorphiinae</taxon>
        <taxon>Leptidea</taxon>
    </lineage>
</organism>
<dbReference type="AlphaFoldDB" id="A0A5E4QFQ3"/>
<proteinExistence type="predicted"/>
<evidence type="ECO:0000313" key="2">
    <source>
        <dbReference type="Proteomes" id="UP000324832"/>
    </source>
</evidence>
<name>A0A5E4QFQ3_9NEOP</name>
<protein>
    <submittedName>
        <fullName evidence="1">Uncharacterized protein</fullName>
    </submittedName>
</protein>
<gene>
    <name evidence="1" type="ORF">LSINAPIS_LOCUS7847</name>
</gene>
<sequence>MGQCVSRDGPGSYAFARHYDAESLASYVSTTRRNSTSSVRTNFPENVLDVNRTFTEECTDWATSHTRSSSRYFPSRNSIRGCIYELEITLLPSYVAKIEPAHTERKIYCTFFIKALRYWKSQEQDQIVENNFLITLLLNLKRNA</sequence>
<reference evidence="1 2" key="1">
    <citation type="submission" date="2017-07" db="EMBL/GenBank/DDBJ databases">
        <authorList>
            <person name="Talla V."/>
            <person name="Backstrom N."/>
        </authorList>
    </citation>
    <scope>NUCLEOTIDE SEQUENCE [LARGE SCALE GENOMIC DNA]</scope>
</reference>